<protein>
    <submittedName>
        <fullName evidence="2">Uncharacterized protein</fullName>
    </submittedName>
</protein>
<feature type="chain" id="PRO_5007573521" evidence="1">
    <location>
        <begin position="24"/>
        <end position="283"/>
    </location>
</feature>
<dbReference type="RefSeq" id="WP_061833583.1">
    <property type="nucleotide sequence ID" value="NZ_LUKE01000001.1"/>
</dbReference>
<dbReference type="OrthoDB" id="5289907at2"/>
<dbReference type="EMBL" id="LUKE01000001">
    <property type="protein sequence ID" value="KYG66017.1"/>
    <property type="molecule type" value="Genomic_DNA"/>
</dbReference>
<gene>
    <name evidence="2" type="ORF">AZI86_02815</name>
</gene>
<feature type="signal peptide" evidence="1">
    <location>
        <begin position="1"/>
        <end position="23"/>
    </location>
</feature>
<keyword evidence="3" id="KW-1185">Reference proteome</keyword>
<evidence type="ECO:0000313" key="2">
    <source>
        <dbReference type="EMBL" id="KYG66017.1"/>
    </source>
</evidence>
<evidence type="ECO:0000256" key="1">
    <source>
        <dbReference type="SAM" id="SignalP"/>
    </source>
</evidence>
<proteinExistence type="predicted"/>
<keyword evidence="1" id="KW-0732">Signal</keyword>
<organism evidence="2 3">
    <name type="scientific">Bdellovibrio bacteriovorus</name>
    <dbReference type="NCBI Taxonomy" id="959"/>
    <lineage>
        <taxon>Bacteria</taxon>
        <taxon>Pseudomonadati</taxon>
        <taxon>Bdellovibrionota</taxon>
        <taxon>Bdellovibrionia</taxon>
        <taxon>Bdellovibrionales</taxon>
        <taxon>Pseudobdellovibrionaceae</taxon>
        <taxon>Bdellovibrio</taxon>
    </lineage>
</organism>
<accession>A0A150WNY6</accession>
<dbReference type="AlphaFoldDB" id="A0A150WNY6"/>
<sequence length="283" mass="30980">MNLAVRSILGILAVSVLAHPALANYNATATSAFNIQQPKKEGRRWSGYINASRSSSLVDFQDGTRQESADYLTRFSYKFTETYGMRLQGGYSQDMRYSENSDFADTSLSLTRTPGKVGSSLLLGYRVSAVAPTSKDSYKRQSLQTALSTTLVGMINPERLVPSLEISGSVSLGRNIHQFETALDGRVNNQYSSAQALSISYGFKYGISISGEFVHKNAWSYQNVMRDSFEMSQELGFEINPSFAVAVGHTNSGSSLRPNGNDSNVQIIDEKTSILYGSLTATF</sequence>
<reference evidence="2 3" key="1">
    <citation type="submission" date="2016-03" db="EMBL/GenBank/DDBJ databases">
        <authorList>
            <person name="Ploux O."/>
        </authorList>
    </citation>
    <scope>NUCLEOTIDE SEQUENCE [LARGE SCALE GENOMIC DNA]</scope>
    <source>
        <strain evidence="2 3">R0</strain>
    </source>
</reference>
<comment type="caution">
    <text evidence="2">The sequence shown here is derived from an EMBL/GenBank/DDBJ whole genome shotgun (WGS) entry which is preliminary data.</text>
</comment>
<dbReference type="Proteomes" id="UP000075320">
    <property type="component" value="Unassembled WGS sequence"/>
</dbReference>
<name>A0A150WNY6_BDEBC</name>
<evidence type="ECO:0000313" key="3">
    <source>
        <dbReference type="Proteomes" id="UP000075320"/>
    </source>
</evidence>